<accession>A0A9P6M1Q2</accession>
<reference evidence="2" key="1">
    <citation type="journal article" date="2020" name="Fungal Divers.">
        <title>Resolving the Mortierellaceae phylogeny through synthesis of multi-gene phylogenetics and phylogenomics.</title>
        <authorList>
            <person name="Vandepol N."/>
            <person name="Liber J."/>
            <person name="Desiro A."/>
            <person name="Na H."/>
            <person name="Kennedy M."/>
            <person name="Barry K."/>
            <person name="Grigoriev I.V."/>
            <person name="Miller A.N."/>
            <person name="O'Donnell K."/>
            <person name="Stajich J.E."/>
            <person name="Bonito G."/>
        </authorList>
    </citation>
    <scope>NUCLEOTIDE SEQUENCE</scope>
    <source>
        <strain evidence="2">MES-2147</strain>
    </source>
</reference>
<comment type="caution">
    <text evidence="2">The sequence shown here is derived from an EMBL/GenBank/DDBJ whole genome shotgun (WGS) entry which is preliminary data.</text>
</comment>
<gene>
    <name evidence="2" type="ORF">BGZ65_011569</name>
</gene>
<name>A0A9P6M1Q2_9FUNG</name>
<dbReference type="Proteomes" id="UP000749646">
    <property type="component" value="Unassembled WGS sequence"/>
</dbReference>
<organism evidence="2 3">
    <name type="scientific">Modicella reniformis</name>
    <dbReference type="NCBI Taxonomy" id="1440133"/>
    <lineage>
        <taxon>Eukaryota</taxon>
        <taxon>Fungi</taxon>
        <taxon>Fungi incertae sedis</taxon>
        <taxon>Mucoromycota</taxon>
        <taxon>Mortierellomycotina</taxon>
        <taxon>Mortierellomycetes</taxon>
        <taxon>Mortierellales</taxon>
        <taxon>Mortierellaceae</taxon>
        <taxon>Modicella</taxon>
    </lineage>
</organism>
<keyword evidence="3" id="KW-1185">Reference proteome</keyword>
<proteinExistence type="predicted"/>
<dbReference type="EMBL" id="JAAAHW010006438">
    <property type="protein sequence ID" value="KAF9960870.1"/>
    <property type="molecule type" value="Genomic_DNA"/>
</dbReference>
<evidence type="ECO:0000313" key="3">
    <source>
        <dbReference type="Proteomes" id="UP000749646"/>
    </source>
</evidence>
<protein>
    <submittedName>
        <fullName evidence="2">Uncharacterized protein</fullName>
    </submittedName>
</protein>
<sequence length="445" mass="50308">MGTLRPLSKALYYGEDQINGTGPSFQSVLTAIRLLKVIPGSEDKMEKLKGCFDHAAPSTYLAQTGQTLGDIVRCHFRAFVSEMKKRLPPSKRFVYVPMPGYNDNYCLISEKQFLEAVLRTKGIDKEVRNKLVQIFGTLSKTSEKSQAHPGELYRKLFFHGKKTNYNRHACEARGNVKSTIKQQILALDGETRAGKYVLSGTFMTDGHQVKMHAHSLVHRKKKKNEGEDIASEGQPRSVTTAIPPARKARRIMVDSLVPDKAWNLSVPKGSHTWNSDRYGRMLRKGKQDKRFNASEGMLSVNNLEAQIIPIRHEDPAEAKLDHQFSNMKEFFQEHVQSIMHVENDLRSFYGSRELKVAGYRKEQGEKAYVGRAIEGMLRTTRTRADDRRAIVAIGDGGGHVKCNKFTSRLNDQVRVHQHIATATISQGVIYNCNRTPLNPGHRLVY</sequence>
<feature type="region of interest" description="Disordered" evidence="1">
    <location>
        <begin position="217"/>
        <end position="236"/>
    </location>
</feature>
<dbReference type="AlphaFoldDB" id="A0A9P6M1Q2"/>
<dbReference type="OrthoDB" id="2449133at2759"/>
<evidence type="ECO:0000256" key="1">
    <source>
        <dbReference type="SAM" id="MobiDB-lite"/>
    </source>
</evidence>
<evidence type="ECO:0000313" key="2">
    <source>
        <dbReference type="EMBL" id="KAF9960870.1"/>
    </source>
</evidence>